<accession>A0A5D2PS53</accession>
<feature type="compositionally biased region" description="Basic and acidic residues" evidence="1">
    <location>
        <begin position="60"/>
        <end position="79"/>
    </location>
</feature>
<keyword evidence="3" id="KW-1185">Reference proteome</keyword>
<dbReference type="EMBL" id="CM017616">
    <property type="protein sequence ID" value="TYI18703.1"/>
    <property type="molecule type" value="Genomic_DNA"/>
</dbReference>
<proteinExistence type="predicted"/>
<dbReference type="AlphaFoldDB" id="A0A5D2PS53"/>
<reference evidence="2 3" key="1">
    <citation type="submission" date="2019-07" db="EMBL/GenBank/DDBJ databases">
        <title>WGS assembly of Gossypium tomentosum.</title>
        <authorList>
            <person name="Chen Z.J."/>
            <person name="Sreedasyam A."/>
            <person name="Ando A."/>
            <person name="Song Q."/>
            <person name="De L."/>
            <person name="Hulse-Kemp A."/>
            <person name="Ding M."/>
            <person name="Ye W."/>
            <person name="Kirkbride R."/>
            <person name="Jenkins J."/>
            <person name="Plott C."/>
            <person name="Lovell J."/>
            <person name="Lin Y.-M."/>
            <person name="Vaughn R."/>
            <person name="Liu B."/>
            <person name="Li W."/>
            <person name="Simpson S."/>
            <person name="Scheffler B."/>
            <person name="Saski C."/>
            <person name="Grover C."/>
            <person name="Hu G."/>
            <person name="Conover J."/>
            <person name="Carlson J."/>
            <person name="Shu S."/>
            <person name="Boston L."/>
            <person name="Williams M."/>
            <person name="Peterson D."/>
            <person name="Mcgee K."/>
            <person name="Jones D."/>
            <person name="Wendel J."/>
            <person name="Stelly D."/>
            <person name="Grimwood J."/>
            <person name="Schmutz J."/>
        </authorList>
    </citation>
    <scope>NUCLEOTIDE SEQUENCE [LARGE SCALE GENOMIC DNA]</scope>
    <source>
        <strain evidence="2">7179.01</strain>
    </source>
</reference>
<evidence type="ECO:0000256" key="1">
    <source>
        <dbReference type="SAM" id="MobiDB-lite"/>
    </source>
</evidence>
<sequence>GKCTDPTPPKKKSQTPSSPHFLYSAKGTLSSPSRRRRDQWPALHEKDSLAPFQVNPKGRVPKEVHEPSPFNRKETKERIPTPFQPRRRRRNLRR</sequence>
<feature type="region of interest" description="Disordered" evidence="1">
    <location>
        <begin position="1"/>
        <end position="94"/>
    </location>
</feature>
<gene>
    <name evidence="2" type="ORF">ES332_A07G111100v1</name>
</gene>
<organism evidence="2 3">
    <name type="scientific">Gossypium tomentosum</name>
    <name type="common">Hawaiian cotton</name>
    <name type="synonym">Gossypium sandvicense</name>
    <dbReference type="NCBI Taxonomy" id="34277"/>
    <lineage>
        <taxon>Eukaryota</taxon>
        <taxon>Viridiplantae</taxon>
        <taxon>Streptophyta</taxon>
        <taxon>Embryophyta</taxon>
        <taxon>Tracheophyta</taxon>
        <taxon>Spermatophyta</taxon>
        <taxon>Magnoliopsida</taxon>
        <taxon>eudicotyledons</taxon>
        <taxon>Gunneridae</taxon>
        <taxon>Pentapetalae</taxon>
        <taxon>rosids</taxon>
        <taxon>malvids</taxon>
        <taxon>Malvales</taxon>
        <taxon>Malvaceae</taxon>
        <taxon>Malvoideae</taxon>
        <taxon>Gossypium</taxon>
    </lineage>
</organism>
<protein>
    <submittedName>
        <fullName evidence="2">Uncharacterized protein</fullName>
    </submittedName>
</protein>
<evidence type="ECO:0000313" key="3">
    <source>
        <dbReference type="Proteomes" id="UP000322667"/>
    </source>
</evidence>
<dbReference type="Proteomes" id="UP000322667">
    <property type="component" value="Chromosome A07"/>
</dbReference>
<feature type="non-terminal residue" evidence="2">
    <location>
        <position position="1"/>
    </location>
</feature>
<feature type="compositionally biased region" description="Basic residues" evidence="1">
    <location>
        <begin position="85"/>
        <end position="94"/>
    </location>
</feature>
<name>A0A5D2PS53_GOSTO</name>
<evidence type="ECO:0000313" key="2">
    <source>
        <dbReference type="EMBL" id="TYI18703.1"/>
    </source>
</evidence>